<protein>
    <submittedName>
        <fullName evidence="2">Uncharacterized protein</fullName>
    </submittedName>
</protein>
<dbReference type="OrthoDB" id="2399020at2759"/>
<evidence type="ECO:0000313" key="2">
    <source>
        <dbReference type="EMBL" id="KAF9993248.1"/>
    </source>
</evidence>
<gene>
    <name evidence="2" type="ORF">BGZ65_011265</name>
</gene>
<reference evidence="2" key="1">
    <citation type="journal article" date="2020" name="Fungal Divers.">
        <title>Resolving the Mortierellaceae phylogeny through synthesis of multi-gene phylogenetics and phylogenomics.</title>
        <authorList>
            <person name="Vandepol N."/>
            <person name="Liber J."/>
            <person name="Desiro A."/>
            <person name="Na H."/>
            <person name="Kennedy M."/>
            <person name="Barry K."/>
            <person name="Grigoriev I.V."/>
            <person name="Miller A.N."/>
            <person name="O'Donnell K."/>
            <person name="Stajich J.E."/>
            <person name="Bonito G."/>
        </authorList>
    </citation>
    <scope>NUCLEOTIDE SEQUENCE</scope>
    <source>
        <strain evidence="2">MES-2147</strain>
    </source>
</reference>
<sequence length="89" mass="10455">PEGRRLQANDDNDDDDDKEKEEEEQVEEEYVLPSSSTIDMHIKALVNLYNRQCMDFNNTAMTLETVPMPQHASYRLQKANQQRQVFKSH</sequence>
<evidence type="ECO:0000313" key="3">
    <source>
        <dbReference type="Proteomes" id="UP000749646"/>
    </source>
</evidence>
<dbReference type="AlphaFoldDB" id="A0A9P6SRH6"/>
<organism evidence="2 3">
    <name type="scientific">Modicella reniformis</name>
    <dbReference type="NCBI Taxonomy" id="1440133"/>
    <lineage>
        <taxon>Eukaryota</taxon>
        <taxon>Fungi</taxon>
        <taxon>Fungi incertae sedis</taxon>
        <taxon>Mucoromycota</taxon>
        <taxon>Mortierellomycotina</taxon>
        <taxon>Mortierellomycetes</taxon>
        <taxon>Mortierellales</taxon>
        <taxon>Mortierellaceae</taxon>
        <taxon>Modicella</taxon>
    </lineage>
</organism>
<keyword evidence="3" id="KW-1185">Reference proteome</keyword>
<comment type="caution">
    <text evidence="2">The sequence shown here is derived from an EMBL/GenBank/DDBJ whole genome shotgun (WGS) entry which is preliminary data.</text>
</comment>
<dbReference type="EMBL" id="JAAAHW010001902">
    <property type="protein sequence ID" value="KAF9993248.1"/>
    <property type="molecule type" value="Genomic_DNA"/>
</dbReference>
<name>A0A9P6SRH6_9FUNG</name>
<feature type="non-terminal residue" evidence="2">
    <location>
        <position position="1"/>
    </location>
</feature>
<feature type="compositionally biased region" description="Acidic residues" evidence="1">
    <location>
        <begin position="10"/>
        <end position="30"/>
    </location>
</feature>
<proteinExistence type="predicted"/>
<feature type="region of interest" description="Disordered" evidence="1">
    <location>
        <begin position="1"/>
        <end position="32"/>
    </location>
</feature>
<evidence type="ECO:0000256" key="1">
    <source>
        <dbReference type="SAM" id="MobiDB-lite"/>
    </source>
</evidence>
<dbReference type="Proteomes" id="UP000749646">
    <property type="component" value="Unassembled WGS sequence"/>
</dbReference>
<accession>A0A9P6SRH6</accession>